<keyword evidence="9 13" id="KW-1133">Transmembrane helix</keyword>
<keyword evidence="11 13" id="KW-0472">Membrane</keyword>
<dbReference type="PIRSF" id="PIRSF006603">
    <property type="entry name" value="DinF"/>
    <property type="match status" value="1"/>
</dbReference>
<evidence type="ECO:0000313" key="15">
    <source>
        <dbReference type="Proteomes" id="UP001529380"/>
    </source>
</evidence>
<dbReference type="CDD" id="cd13140">
    <property type="entry name" value="MATE_like_1"/>
    <property type="match status" value="1"/>
</dbReference>
<name>A0ABT7URM3_9FIRM</name>
<evidence type="ECO:0000256" key="3">
    <source>
        <dbReference type="ARBA" id="ARBA00010199"/>
    </source>
</evidence>
<dbReference type="InterPro" id="IPR050222">
    <property type="entry name" value="MATE_MdtK"/>
</dbReference>
<dbReference type="EMBL" id="JAUDCL010000016">
    <property type="protein sequence ID" value="MDM8201539.1"/>
    <property type="molecule type" value="Genomic_DNA"/>
</dbReference>
<feature type="transmembrane region" description="Helical" evidence="13">
    <location>
        <begin position="393"/>
        <end position="413"/>
    </location>
</feature>
<feature type="transmembrane region" description="Helical" evidence="13">
    <location>
        <begin position="239"/>
        <end position="263"/>
    </location>
</feature>
<dbReference type="Proteomes" id="UP001529380">
    <property type="component" value="Unassembled WGS sequence"/>
</dbReference>
<dbReference type="PANTHER" id="PTHR43298">
    <property type="entry name" value="MULTIDRUG RESISTANCE PROTEIN NORM-RELATED"/>
    <property type="match status" value="1"/>
</dbReference>
<evidence type="ECO:0000256" key="5">
    <source>
        <dbReference type="ARBA" id="ARBA00022448"/>
    </source>
</evidence>
<evidence type="ECO:0000256" key="4">
    <source>
        <dbReference type="ARBA" id="ARBA00020268"/>
    </source>
</evidence>
<feature type="transmembrane region" description="Helical" evidence="13">
    <location>
        <begin position="45"/>
        <end position="68"/>
    </location>
</feature>
<comment type="caution">
    <text evidence="14">The sequence shown here is derived from an EMBL/GenBank/DDBJ whole genome shotgun (WGS) entry which is preliminary data.</text>
</comment>
<evidence type="ECO:0000256" key="10">
    <source>
        <dbReference type="ARBA" id="ARBA00023065"/>
    </source>
</evidence>
<keyword evidence="15" id="KW-1185">Reference proteome</keyword>
<accession>A0ABT7URM3</accession>
<evidence type="ECO:0000256" key="11">
    <source>
        <dbReference type="ARBA" id="ARBA00023136"/>
    </source>
</evidence>
<evidence type="ECO:0000313" key="14">
    <source>
        <dbReference type="EMBL" id="MDM8201539.1"/>
    </source>
</evidence>
<protein>
    <recommendedName>
        <fullName evidence="4">Probable multidrug resistance protein NorM</fullName>
    </recommendedName>
    <alternativeName>
        <fullName evidence="12">Multidrug-efflux transporter</fullName>
    </alternativeName>
</protein>
<evidence type="ECO:0000256" key="1">
    <source>
        <dbReference type="ARBA" id="ARBA00003408"/>
    </source>
</evidence>
<feature type="transmembrane region" description="Helical" evidence="13">
    <location>
        <begin position="167"/>
        <end position="190"/>
    </location>
</feature>
<sequence length="456" mass="48215">MAKQVDLLRGSILKSLTALALPIMGSQLVQMAYNLVDMIWIGRVSAGAVAAVGAAGMFMWLSNGLAILGKTGGQVLVAQRLGAGDKQAAARYAAAAIQLATVISLLYTLLMVAGAGPLIGFFKLNSPQVAAQARVYLIIVGLGMFFSFLNQVLIAVVNATGNSHTPFLAMCCGLGLNFVLDPVLIFGVGPVPRMEVAGAALATVLAQVVVFVLLVAYARQDSCLFDQVRLTQRTTPAELAALVRISGPAAVMNVVFPLISMYIARMVAAFGDNAVAVQKVGSQIESISWMTADGFAAAVNSFIGQNYGAGNLKRAKKGFAAAFAMMSLWGVFCSCLLIFAAGPIFGFFIPEQEVLPLGVDYLVILGFSELFMCWEILVEGAYAGLGHTAPPSILSMVLTMARIPLAMVLTSTALGLNGIWWSISISTICKGVILVIMFAVFWRGLQRRLENQAAVK</sequence>
<organism evidence="14 15">
    <name type="scientific">Allofournierella massiliensis</name>
    <dbReference type="NCBI Taxonomy" id="1650663"/>
    <lineage>
        <taxon>Bacteria</taxon>
        <taxon>Bacillati</taxon>
        <taxon>Bacillota</taxon>
        <taxon>Clostridia</taxon>
        <taxon>Eubacteriales</taxon>
        <taxon>Oscillospiraceae</taxon>
        <taxon>Allofournierella</taxon>
    </lineage>
</organism>
<evidence type="ECO:0000256" key="9">
    <source>
        <dbReference type="ARBA" id="ARBA00022989"/>
    </source>
</evidence>
<dbReference type="InterPro" id="IPR002528">
    <property type="entry name" value="MATE_fam"/>
</dbReference>
<evidence type="ECO:0000256" key="6">
    <source>
        <dbReference type="ARBA" id="ARBA00022449"/>
    </source>
</evidence>
<evidence type="ECO:0000256" key="13">
    <source>
        <dbReference type="SAM" id="Phobius"/>
    </source>
</evidence>
<dbReference type="InterPro" id="IPR048279">
    <property type="entry name" value="MdtK-like"/>
</dbReference>
<proteinExistence type="inferred from homology"/>
<feature type="transmembrane region" description="Helical" evidence="13">
    <location>
        <begin position="361"/>
        <end position="381"/>
    </location>
</feature>
<feature type="transmembrane region" description="Helical" evidence="13">
    <location>
        <begin position="196"/>
        <end position="218"/>
    </location>
</feature>
<feature type="transmembrane region" description="Helical" evidence="13">
    <location>
        <begin position="89"/>
        <end position="115"/>
    </location>
</feature>
<comment type="subcellular location">
    <subcellularLocation>
        <location evidence="2">Cell membrane</location>
        <topology evidence="2">Multi-pass membrane protein</topology>
    </subcellularLocation>
</comment>
<evidence type="ECO:0000256" key="7">
    <source>
        <dbReference type="ARBA" id="ARBA00022475"/>
    </source>
</evidence>
<keyword evidence="8 13" id="KW-0812">Transmembrane</keyword>
<dbReference type="PANTHER" id="PTHR43298:SF2">
    <property type="entry name" value="FMN_FAD EXPORTER YEEO-RELATED"/>
    <property type="match status" value="1"/>
</dbReference>
<comment type="function">
    <text evidence="1">Multidrug efflux pump.</text>
</comment>
<gene>
    <name evidence="14" type="ORF">QUW08_09595</name>
</gene>
<feature type="transmembrane region" description="Helical" evidence="13">
    <location>
        <begin position="135"/>
        <end position="155"/>
    </location>
</feature>
<keyword evidence="5" id="KW-0813">Transport</keyword>
<keyword evidence="7" id="KW-1003">Cell membrane</keyword>
<dbReference type="RefSeq" id="WP_289600069.1">
    <property type="nucleotide sequence ID" value="NZ_JAUDCL010000016.1"/>
</dbReference>
<comment type="similarity">
    <text evidence="3">Belongs to the multi antimicrobial extrusion (MATE) (TC 2.A.66.1) family.</text>
</comment>
<feature type="transmembrane region" description="Helical" evidence="13">
    <location>
        <begin position="319"/>
        <end position="349"/>
    </location>
</feature>
<evidence type="ECO:0000256" key="2">
    <source>
        <dbReference type="ARBA" id="ARBA00004651"/>
    </source>
</evidence>
<evidence type="ECO:0000256" key="8">
    <source>
        <dbReference type="ARBA" id="ARBA00022692"/>
    </source>
</evidence>
<feature type="transmembrane region" description="Helical" evidence="13">
    <location>
        <begin position="419"/>
        <end position="442"/>
    </location>
</feature>
<dbReference type="NCBIfam" id="TIGR00797">
    <property type="entry name" value="matE"/>
    <property type="match status" value="1"/>
</dbReference>
<reference evidence="14 15" key="1">
    <citation type="submission" date="2023-06" db="EMBL/GenBank/DDBJ databases">
        <title>Identification and characterization of horizontal gene transfer across gut microbiota members of farm animals based on homology search.</title>
        <authorList>
            <person name="Schwarzerova J."/>
            <person name="Nykrynova M."/>
            <person name="Jureckova K."/>
            <person name="Cejkova D."/>
            <person name="Rychlik I."/>
        </authorList>
    </citation>
    <scope>NUCLEOTIDE SEQUENCE [LARGE SCALE GENOMIC DNA]</scope>
    <source>
        <strain evidence="14 15">ET340</strain>
    </source>
</reference>
<keyword evidence="10" id="KW-0406">Ion transport</keyword>
<evidence type="ECO:0000256" key="12">
    <source>
        <dbReference type="ARBA" id="ARBA00031636"/>
    </source>
</evidence>
<dbReference type="Pfam" id="PF01554">
    <property type="entry name" value="MatE"/>
    <property type="match status" value="2"/>
</dbReference>
<keyword evidence="6" id="KW-0050">Antiport</keyword>